<dbReference type="InterPro" id="IPR033473">
    <property type="entry name" value="Atos-like_C"/>
</dbReference>
<organism evidence="4 5">
    <name type="scientific">Bugula neritina</name>
    <name type="common">Brown bryozoan</name>
    <name type="synonym">Sertularia neritina</name>
    <dbReference type="NCBI Taxonomy" id="10212"/>
    <lineage>
        <taxon>Eukaryota</taxon>
        <taxon>Metazoa</taxon>
        <taxon>Spiralia</taxon>
        <taxon>Lophotrochozoa</taxon>
        <taxon>Bryozoa</taxon>
        <taxon>Gymnolaemata</taxon>
        <taxon>Cheilostomatida</taxon>
        <taxon>Flustrina</taxon>
        <taxon>Buguloidea</taxon>
        <taxon>Bugulidae</taxon>
        <taxon>Bugula</taxon>
    </lineage>
</organism>
<gene>
    <name evidence="4" type="ORF">EB796_004204</name>
</gene>
<evidence type="ECO:0000256" key="1">
    <source>
        <dbReference type="ARBA" id="ARBA00034497"/>
    </source>
</evidence>
<feature type="region of interest" description="Disordered" evidence="2">
    <location>
        <begin position="532"/>
        <end position="569"/>
    </location>
</feature>
<feature type="compositionally biased region" description="Polar residues" evidence="2">
    <location>
        <begin position="747"/>
        <end position="763"/>
    </location>
</feature>
<comment type="caution">
    <text evidence="4">The sequence shown here is derived from an EMBL/GenBank/DDBJ whole genome shotgun (WGS) entry which is preliminary data.</text>
</comment>
<reference evidence="4" key="1">
    <citation type="submission" date="2020-06" db="EMBL/GenBank/DDBJ databases">
        <title>Draft genome of Bugula neritina, a colonial animal packing powerful symbionts and potential medicines.</title>
        <authorList>
            <person name="Rayko M."/>
        </authorList>
    </citation>
    <scope>NUCLEOTIDE SEQUENCE [LARGE SCALE GENOMIC DNA]</scope>
    <source>
        <strain evidence="4">Kwan_BN1</strain>
    </source>
</reference>
<feature type="compositionally biased region" description="Basic and acidic residues" evidence="2">
    <location>
        <begin position="630"/>
        <end position="640"/>
    </location>
</feature>
<evidence type="ECO:0000256" key="2">
    <source>
        <dbReference type="SAM" id="MobiDB-lite"/>
    </source>
</evidence>
<dbReference type="InterPro" id="IPR051506">
    <property type="entry name" value="ATOS_Transcription_Regulators"/>
</dbReference>
<dbReference type="EMBL" id="VXIV02000561">
    <property type="protein sequence ID" value="KAF6037484.1"/>
    <property type="molecule type" value="Genomic_DNA"/>
</dbReference>
<evidence type="ECO:0000259" key="3">
    <source>
        <dbReference type="SMART" id="SM01177"/>
    </source>
</evidence>
<feature type="domain" description="Atos-like conserved" evidence="3">
    <location>
        <begin position="770"/>
        <end position="829"/>
    </location>
</feature>
<feature type="compositionally biased region" description="Low complexity" evidence="2">
    <location>
        <begin position="544"/>
        <end position="568"/>
    </location>
</feature>
<dbReference type="Pfam" id="PF13889">
    <property type="entry name" value="Chromosome_seg"/>
    <property type="match status" value="1"/>
</dbReference>
<name>A0A7J7KHW6_BUGNE</name>
<keyword evidence="5" id="KW-1185">Reference proteome</keyword>
<feature type="region of interest" description="Disordered" evidence="2">
    <location>
        <begin position="345"/>
        <end position="397"/>
    </location>
</feature>
<dbReference type="Proteomes" id="UP000593567">
    <property type="component" value="Unassembled WGS sequence"/>
</dbReference>
<dbReference type="OrthoDB" id="8625101at2759"/>
<dbReference type="Pfam" id="PF13915">
    <property type="entry name" value="DUF4210"/>
    <property type="match status" value="1"/>
</dbReference>
<dbReference type="SMART" id="SM01177">
    <property type="entry name" value="DUF4210"/>
    <property type="match status" value="1"/>
</dbReference>
<dbReference type="InterPro" id="IPR025261">
    <property type="entry name" value="Atos-like_cons_dom"/>
</dbReference>
<evidence type="ECO:0000313" key="5">
    <source>
        <dbReference type="Proteomes" id="UP000593567"/>
    </source>
</evidence>
<comment type="similarity">
    <text evidence="1">Belongs to the ATOS family.</text>
</comment>
<feature type="compositionally biased region" description="Polar residues" evidence="2">
    <location>
        <begin position="666"/>
        <end position="683"/>
    </location>
</feature>
<accession>A0A7J7KHW6</accession>
<dbReference type="AlphaFoldDB" id="A0A7J7KHW6"/>
<proteinExistence type="inferred from homology"/>
<dbReference type="PANTHER" id="PTHR13199">
    <property type="entry name" value="GH03947P"/>
    <property type="match status" value="1"/>
</dbReference>
<feature type="region of interest" description="Disordered" evidence="2">
    <location>
        <begin position="731"/>
        <end position="763"/>
    </location>
</feature>
<feature type="compositionally biased region" description="Basic and acidic residues" evidence="2">
    <location>
        <begin position="734"/>
        <end position="745"/>
    </location>
</feature>
<feature type="region of interest" description="Disordered" evidence="2">
    <location>
        <begin position="627"/>
        <end position="712"/>
    </location>
</feature>
<dbReference type="PANTHER" id="PTHR13199:SF11">
    <property type="entry name" value="PROTEIN ATOSSA"/>
    <property type="match status" value="1"/>
</dbReference>
<sequence>MCHLINYCTCSLYAAYDWPYSIDNDTALMWYCKSPRKAILNGPLHVYVISIVKQVMSARVLPSKVILFLESGENFCCGEWEIQLWNMKPETVSGRPIGESMAAGHDEYDDISLDKAYETVGLLITESRIPESSSKGRRDGSHAIQNAPVHKSCSETNEECQKVRRYREVMGGLCRNKIPLCVEVLLCPRCEIENADSGKAAPPIQHNTHEVGSAHSNCYVLLEQWTIQQVCSRPDSKLQPLQNLCNAVRSHLCFSQLSAWLAASQGVTPRHIFYRLTAPGEWFVHKFVMSPQSHKFPDASLGRPRLAVRVTLSSLPRTTLTPYEISIASRDKLFGVKDASPLLGKSRRLGTNTGSTSEEDLDDEIARAVTPNERTHNRSKSVRGLQDLTGRKSATELTSQHTYAAQRCLKYSDDSDVPFSPSLTAAEKLASFTAVPANSINKLEPISCATGKSPRQVVHPTRLPISSQKCSSLKSPKVLFTRTAADNKFFTVPSFDISPKIEMLPALDSEEEAGPGTEQENVNSLARNFERHSDANSSEEDFLKSSCSSSKDSIANSDNSNRSSSCQSKQTIVECTDNSQLHSGNIAARSNNCPIAVDKTLNSIGNEVHVEHDSSNSRLASNLLTNQSKSLDREESSSLHDDEDDKSYTRRSRRHSTQGREDKENLSGTPINKKLQNIKQTASCPPPSRSRLFRQRPLQSSPAPVKRAGKSFGYDDSINSVQSIKNAISCTSLSEHDQTPERDKTSLPLSSSAPAFTTPNKTQAQSRNSLLGNFEESLLNGRIDPAGSVDGFTVDIGASGAFCPQHRVLPVEAYFFNSLSDDDASSPYLGYVDLSKVSRRGYQIPPKGTLQITLFYPNHKVNKMFVVTYDLSDMPPKSQTFIRQKTVYAPCEQQGQGQATSFAKSKDKLPTYLRYLIHLRILSTKTNKIFLHTDIRLIYARDRFEFDPRVASYELRSFIEAPTHPKYSPLK</sequence>
<protein>
    <submittedName>
        <fullName evidence="4">FAM214A</fullName>
    </submittedName>
</protein>
<evidence type="ECO:0000313" key="4">
    <source>
        <dbReference type="EMBL" id="KAF6037484.1"/>
    </source>
</evidence>